<accession>A0A164ZNJ8</accession>
<organism evidence="1 2">
    <name type="scientific">Daphnia magna</name>
    <dbReference type="NCBI Taxonomy" id="35525"/>
    <lineage>
        <taxon>Eukaryota</taxon>
        <taxon>Metazoa</taxon>
        <taxon>Ecdysozoa</taxon>
        <taxon>Arthropoda</taxon>
        <taxon>Crustacea</taxon>
        <taxon>Branchiopoda</taxon>
        <taxon>Diplostraca</taxon>
        <taxon>Cladocera</taxon>
        <taxon>Anomopoda</taxon>
        <taxon>Daphniidae</taxon>
        <taxon>Daphnia</taxon>
    </lineage>
</organism>
<dbReference type="STRING" id="35525.A0A164ZNJ8"/>
<dbReference type="PANTHER" id="PTHR18841">
    <property type="entry name" value="VITELLINE MEMBRANE OUTER LAYER PROTEIN I-RELATED"/>
    <property type="match status" value="1"/>
</dbReference>
<dbReference type="AlphaFoldDB" id="A0A164ZNJ8"/>
<protein>
    <submittedName>
        <fullName evidence="1">Uncharacterized protein</fullName>
    </submittedName>
</protein>
<dbReference type="InterPro" id="IPR036706">
    <property type="entry name" value="VOMI_sf"/>
</dbReference>
<dbReference type="EMBL" id="LRGB01000687">
    <property type="protein sequence ID" value="KZS16553.1"/>
    <property type="molecule type" value="Genomic_DNA"/>
</dbReference>
<keyword evidence="2" id="KW-1185">Reference proteome</keyword>
<gene>
    <name evidence="1" type="ORF">APZ42_017135</name>
</gene>
<dbReference type="Proteomes" id="UP000076858">
    <property type="component" value="Unassembled WGS sequence"/>
</dbReference>
<dbReference type="SUPFAM" id="SSF51092">
    <property type="entry name" value="Vitelline membrane outer protein-I (VMO-I)"/>
    <property type="match status" value="1"/>
</dbReference>
<evidence type="ECO:0000313" key="2">
    <source>
        <dbReference type="Proteomes" id="UP000076858"/>
    </source>
</evidence>
<evidence type="ECO:0000313" key="1">
    <source>
        <dbReference type="EMBL" id="KZS16553.1"/>
    </source>
</evidence>
<proteinExistence type="predicted"/>
<reference evidence="1 2" key="1">
    <citation type="submission" date="2016-03" db="EMBL/GenBank/DDBJ databases">
        <title>EvidentialGene: Evidence-directed Construction of Genes on Genomes.</title>
        <authorList>
            <person name="Gilbert D.G."/>
            <person name="Choi J.-H."/>
            <person name="Mockaitis K."/>
            <person name="Colbourne J."/>
            <person name="Pfrender M."/>
        </authorList>
    </citation>
    <scope>NUCLEOTIDE SEQUENCE [LARGE SCALE GENOMIC DNA]</scope>
    <source>
        <strain evidence="1 2">Xinb3</strain>
        <tissue evidence="1">Complete organism</tissue>
    </source>
</reference>
<sequence>MARFSTILIVGMLVVITCQISAQTLDERLQQFSSSFMLFKRVTETKITRLEAKNTQLEALLELKDQQHELLAEKVAQLELSLMNEQPASTSNSKIATIHTEEVITVTNGEKDGRWGRLETCPTGSRATGYQTQNKFEALFEDVDETGMNMLIIFCDDLLKTKISSPAGFLGDWQPIRECPAGSYMKSFRMRVSPAGQTTEANTTDNTAINNIRFTCSNGRELRGEGNTGGTWGDYSAECVDGICGMETRFRPDGGLLVDNTALNDVRFTCCTPADLELGHE</sequence>
<dbReference type="OrthoDB" id="6344411at2759"/>
<dbReference type="InterPro" id="IPR005515">
    <property type="entry name" value="VOMI"/>
</dbReference>
<comment type="caution">
    <text evidence="1">The sequence shown here is derived from an EMBL/GenBank/DDBJ whole genome shotgun (WGS) entry which is preliminary data.</text>
</comment>
<name>A0A164ZNJ8_9CRUS</name>
<dbReference type="Gene3D" id="2.100.10.20">
    <property type="entry name" value="Vitelline membrane outer layer protein I (VOMI)"/>
    <property type="match status" value="1"/>
</dbReference>
<dbReference type="PANTHER" id="PTHR18841:SF0">
    <property type="entry name" value="VITELLINE MEMBRANE OUTER LAYER 1 HOMOLOG A-RELATED"/>
    <property type="match status" value="1"/>
</dbReference>
<dbReference type="GO" id="GO:0005615">
    <property type="term" value="C:extracellular space"/>
    <property type="evidence" value="ECO:0007669"/>
    <property type="project" value="TreeGrafter"/>
</dbReference>
<dbReference type="Pfam" id="PF03762">
    <property type="entry name" value="VOMI"/>
    <property type="match status" value="1"/>
</dbReference>